<dbReference type="KEGG" id="syc:syc0339_d"/>
<dbReference type="Gene3D" id="3.30.2020.10">
    <property type="entry name" value="NE0471-like N-terminal domain"/>
    <property type="match status" value="1"/>
</dbReference>
<dbReference type="SUPFAM" id="SSF143880">
    <property type="entry name" value="NE0471 N-terminal domain-like"/>
    <property type="match status" value="1"/>
</dbReference>
<dbReference type="InterPro" id="IPR036782">
    <property type="entry name" value="NE0471-like_N"/>
</dbReference>
<gene>
    <name evidence="1" type="primary">mobA</name>
    <name evidence="1" type="ordered locus">syc0339_d</name>
</gene>
<organism evidence="1 2">
    <name type="scientific">Synechococcus sp. (strain ATCC 27144 / PCC 6301 / SAUG 1402/1)</name>
    <name type="common">Anacystis nidulans</name>
    <dbReference type="NCBI Taxonomy" id="269084"/>
    <lineage>
        <taxon>Bacteria</taxon>
        <taxon>Bacillati</taxon>
        <taxon>Cyanobacteriota</taxon>
        <taxon>Cyanophyceae</taxon>
        <taxon>Synechococcales</taxon>
        <taxon>Synechococcaceae</taxon>
        <taxon>Synechococcus</taxon>
    </lineage>
</organism>
<reference evidence="1 2" key="1">
    <citation type="journal article" date="2007" name="Photosyn. Res.">
        <title>Complete nucleotide sequence of the freshwater unicellular cyanobacterium Synechococcus elongatus PCC 6301 chromosome: gene content and organization.</title>
        <authorList>
            <person name="Sugita C."/>
            <person name="Ogata K."/>
            <person name="Shikata M."/>
            <person name="Jikuya H."/>
            <person name="Takano J."/>
            <person name="Furumichi M."/>
            <person name="Kanehisa M."/>
            <person name="Omata T."/>
            <person name="Sugiura M."/>
            <person name="Sugita M."/>
        </authorList>
    </citation>
    <scope>NUCLEOTIDE SEQUENCE [LARGE SCALE GENOMIC DNA]</scope>
    <source>
        <strain evidence="2">ATCC 27144 / PCC 6301 / SAUG 1402/1</strain>
    </source>
</reference>
<dbReference type="GeneID" id="72430069"/>
<protein>
    <submittedName>
        <fullName evidence="1">Probable molybdopterin-guanine dinucleotide biosynthesis protein A</fullName>
    </submittedName>
</protein>
<evidence type="ECO:0000313" key="2">
    <source>
        <dbReference type="Proteomes" id="UP000001175"/>
    </source>
</evidence>
<sequence>MLKDVIAVKAIEDYQLQITFEDHKEGIVNLAEIIEFSGIFEPLKNPTYFATVQVDPDLGTLCWDNGADIDPVVLYAKVTNPETSLSEIRDRLLPQLMSSGSERKDAEEATGESL</sequence>
<dbReference type="AlphaFoldDB" id="A0A0H3JZP3"/>
<dbReference type="InterPro" id="IPR018841">
    <property type="entry name" value="DUF2442"/>
</dbReference>
<proteinExistence type="predicted"/>
<name>A0A0H3JZP3_SYNP6</name>
<evidence type="ECO:0000313" key="1">
    <source>
        <dbReference type="EMBL" id="BAD78529.1"/>
    </source>
</evidence>
<dbReference type="Pfam" id="PF10387">
    <property type="entry name" value="DUF2442"/>
    <property type="match status" value="1"/>
</dbReference>
<accession>A0A0H3JZP3</accession>
<dbReference type="RefSeq" id="WP_011242653.1">
    <property type="nucleotide sequence ID" value="NC_006576.1"/>
</dbReference>
<dbReference type="EMBL" id="AP008231">
    <property type="protein sequence ID" value="BAD78529.1"/>
    <property type="molecule type" value="Genomic_DNA"/>
</dbReference>
<dbReference type="eggNOG" id="ENOG50330DP">
    <property type="taxonomic scope" value="Bacteria"/>
</dbReference>
<dbReference type="Proteomes" id="UP000001175">
    <property type="component" value="Chromosome"/>
</dbReference>